<dbReference type="Proteomes" id="UP001163846">
    <property type="component" value="Unassembled WGS sequence"/>
</dbReference>
<proteinExistence type="predicted"/>
<gene>
    <name evidence="1" type="ORF">F5878DRAFT_631434</name>
</gene>
<evidence type="ECO:0000313" key="2">
    <source>
        <dbReference type="Proteomes" id="UP001163846"/>
    </source>
</evidence>
<reference evidence="1" key="1">
    <citation type="submission" date="2022-08" db="EMBL/GenBank/DDBJ databases">
        <authorList>
            <consortium name="DOE Joint Genome Institute"/>
            <person name="Min B."/>
            <person name="Riley R."/>
            <person name="Sierra-Patev S."/>
            <person name="Naranjo-Ortiz M."/>
            <person name="Looney B."/>
            <person name="Konkel Z."/>
            <person name="Slot J.C."/>
            <person name="Sakamoto Y."/>
            <person name="Steenwyk J.L."/>
            <person name="Rokas A."/>
            <person name="Carro J."/>
            <person name="Camarero S."/>
            <person name="Ferreira P."/>
            <person name="Molpeceres G."/>
            <person name="Ruiz-Duenas F.J."/>
            <person name="Serrano A."/>
            <person name="Henrissat B."/>
            <person name="Drula E."/>
            <person name="Hughes K.W."/>
            <person name="Mata J.L."/>
            <person name="Ishikawa N.K."/>
            <person name="Vargas-Isla R."/>
            <person name="Ushijima S."/>
            <person name="Smith C.A."/>
            <person name="Ahrendt S."/>
            <person name="Andreopoulos W."/>
            <person name="He G."/>
            <person name="Labutti K."/>
            <person name="Lipzen A."/>
            <person name="Ng V."/>
            <person name="Sandor L."/>
            <person name="Barry K."/>
            <person name="Martinez A.T."/>
            <person name="Xiao Y."/>
            <person name="Gibbons J.G."/>
            <person name="Terashima K."/>
            <person name="Hibbett D.S."/>
            <person name="Grigoriev I.V."/>
        </authorList>
    </citation>
    <scope>NUCLEOTIDE SEQUENCE</scope>
    <source>
        <strain evidence="1">TFB9207</strain>
    </source>
</reference>
<evidence type="ECO:0000313" key="1">
    <source>
        <dbReference type="EMBL" id="KAJ3834063.1"/>
    </source>
</evidence>
<keyword evidence="2" id="KW-1185">Reference proteome</keyword>
<sequence>MPHFLTFNVSRRYYLPTATSSDPQRSAPRIQRTCFLSRIFTDRYDHADSQRLSPTVCPADVGMDLPHETGMVVRARISLKRRLILFWKRMSTPSYPRYSRRYSALPPGFVHVRSAQNTLNGSSVPPVATPAPVKGPRFVIAL</sequence>
<accession>A0AA38P0J9</accession>
<dbReference type="EMBL" id="MU806588">
    <property type="protein sequence ID" value="KAJ3834063.1"/>
    <property type="molecule type" value="Genomic_DNA"/>
</dbReference>
<comment type="caution">
    <text evidence="1">The sequence shown here is derived from an EMBL/GenBank/DDBJ whole genome shotgun (WGS) entry which is preliminary data.</text>
</comment>
<protein>
    <submittedName>
        <fullName evidence="1">Uncharacterized protein</fullName>
    </submittedName>
</protein>
<dbReference type="AlphaFoldDB" id="A0AA38P0J9"/>
<name>A0AA38P0J9_9AGAR</name>
<organism evidence="1 2">
    <name type="scientific">Lentinula raphanica</name>
    <dbReference type="NCBI Taxonomy" id="153919"/>
    <lineage>
        <taxon>Eukaryota</taxon>
        <taxon>Fungi</taxon>
        <taxon>Dikarya</taxon>
        <taxon>Basidiomycota</taxon>
        <taxon>Agaricomycotina</taxon>
        <taxon>Agaricomycetes</taxon>
        <taxon>Agaricomycetidae</taxon>
        <taxon>Agaricales</taxon>
        <taxon>Marasmiineae</taxon>
        <taxon>Omphalotaceae</taxon>
        <taxon>Lentinula</taxon>
    </lineage>
</organism>